<keyword evidence="3" id="KW-1185">Reference proteome</keyword>
<protein>
    <submittedName>
        <fullName evidence="2">Type II toxin-antitoxin system RelE/ParE family toxin</fullName>
    </submittedName>
</protein>
<name>A0A937A793_9BACT</name>
<dbReference type="RefSeq" id="WP_201919136.1">
    <property type="nucleotide sequence ID" value="NZ_JAERQG010000001.1"/>
</dbReference>
<accession>A0A937A793</accession>
<dbReference type="InterPro" id="IPR035093">
    <property type="entry name" value="RelE/ParE_toxin_dom_sf"/>
</dbReference>
<evidence type="ECO:0000256" key="1">
    <source>
        <dbReference type="ARBA" id="ARBA00022649"/>
    </source>
</evidence>
<dbReference type="InterPro" id="IPR007712">
    <property type="entry name" value="RelE/ParE_toxin"/>
</dbReference>
<dbReference type="EMBL" id="JAERQG010000001">
    <property type="protein sequence ID" value="MBL0765022.1"/>
    <property type="molecule type" value="Genomic_DNA"/>
</dbReference>
<evidence type="ECO:0000313" key="2">
    <source>
        <dbReference type="EMBL" id="MBL0765022.1"/>
    </source>
</evidence>
<gene>
    <name evidence="2" type="ORF">JKP34_07145</name>
</gene>
<dbReference type="Gene3D" id="3.30.2310.20">
    <property type="entry name" value="RelE-like"/>
    <property type="match status" value="1"/>
</dbReference>
<keyword evidence="1" id="KW-1277">Toxin-antitoxin system</keyword>
<dbReference type="Proteomes" id="UP000642920">
    <property type="component" value="Unassembled WGS sequence"/>
</dbReference>
<proteinExistence type="predicted"/>
<comment type="caution">
    <text evidence="2">The sequence shown here is derived from an EMBL/GenBank/DDBJ whole genome shotgun (WGS) entry which is preliminary data.</text>
</comment>
<sequence length="43" mass="5379">MVEIIWLEEARLDLKDIFDYISRESKRYAQRQVDKIFERAQLY</sequence>
<organism evidence="2 3">
    <name type="scientific">Marivirga atlantica</name>
    <dbReference type="NCBI Taxonomy" id="1548457"/>
    <lineage>
        <taxon>Bacteria</taxon>
        <taxon>Pseudomonadati</taxon>
        <taxon>Bacteroidota</taxon>
        <taxon>Cytophagia</taxon>
        <taxon>Cytophagales</taxon>
        <taxon>Marivirgaceae</taxon>
        <taxon>Marivirga</taxon>
    </lineage>
</organism>
<dbReference type="Pfam" id="PF05016">
    <property type="entry name" value="ParE_toxin"/>
    <property type="match status" value="1"/>
</dbReference>
<reference evidence="2" key="1">
    <citation type="submission" date="2021-01" db="EMBL/GenBank/DDBJ databases">
        <title>Marivirga sp. nov., isolated from intertidal surface sediments.</title>
        <authorList>
            <person name="Zhang M."/>
        </authorList>
    </citation>
    <scope>NUCLEOTIDE SEQUENCE</scope>
    <source>
        <strain evidence="2">SM1354</strain>
    </source>
</reference>
<dbReference type="AlphaFoldDB" id="A0A937A793"/>
<evidence type="ECO:0000313" key="3">
    <source>
        <dbReference type="Proteomes" id="UP000642920"/>
    </source>
</evidence>